<protein>
    <submittedName>
        <fullName evidence="1">Cytochrome P450 E-class group I protein</fullName>
    </submittedName>
</protein>
<organism evidence="1 2">
    <name type="scientific">Dioscorea alata</name>
    <name type="common">Purple yam</name>
    <dbReference type="NCBI Taxonomy" id="55571"/>
    <lineage>
        <taxon>Eukaryota</taxon>
        <taxon>Viridiplantae</taxon>
        <taxon>Streptophyta</taxon>
        <taxon>Embryophyta</taxon>
        <taxon>Tracheophyta</taxon>
        <taxon>Spermatophyta</taxon>
        <taxon>Magnoliopsida</taxon>
        <taxon>Liliopsida</taxon>
        <taxon>Dioscoreales</taxon>
        <taxon>Dioscoreaceae</taxon>
        <taxon>Dioscorea</taxon>
    </lineage>
</organism>
<keyword evidence="2" id="KW-1185">Reference proteome</keyword>
<dbReference type="EMBL" id="CM037029">
    <property type="protein sequence ID" value="KAH7652463.1"/>
    <property type="molecule type" value="Genomic_DNA"/>
</dbReference>
<accession>A0ACB7TWM9</accession>
<proteinExistence type="predicted"/>
<evidence type="ECO:0000313" key="1">
    <source>
        <dbReference type="EMBL" id="KAH7652463.1"/>
    </source>
</evidence>
<sequence length="536" mass="61483">MDILHCTTTPFIVIILLFIYIIHHYSSKKLSKNLPPSPPSLPFIGHLHLLKSPRNLSIHSLSQQYGPVVALRLGSRNAIILSSPAAVEEALIKNDTIFSNHPVIKAGHILGYNNTTMFFSPYSPHWRNLRRLTSLQLLSTSRINLLTGIRTQEFLSLIRRMVKDSSSGKIDIQAKFFEMTYNLMSKMVVGKRYYGESLDVEVEVANQFKDIMKEEIQLMFSFNPRDFFPALGWMDLLGVERRMERLLPKVDRFLADIVEEARRKRRNDRANGGEEAEKETKEEEKSLVDVMLSMQETDPETFTDEVIKGNIKTMLMAGTDTLALTIEKMMLFLLSHPETLKKTKEEIDTNVGHERIINESDLPKLPYLNNILKETLRLTLADFPPRESSGDCTIQDYHVPKGTMLFVNALGINRDPELWDDAMSFKPERFDREEEEKVFKYMPFGAGRRKCPGEHLAMRMVMAGVGALVQCFEWEPMSKEEVDINSPLGLIVSNGKPVVAKYQCINKWPHIYKTLKPVPKNSIKSNRNINFKSKEF</sequence>
<gene>
    <name evidence="1" type="ORF">IHE45_19G019300</name>
</gene>
<comment type="caution">
    <text evidence="1">The sequence shown here is derived from an EMBL/GenBank/DDBJ whole genome shotgun (WGS) entry which is preliminary data.</text>
</comment>
<evidence type="ECO:0000313" key="2">
    <source>
        <dbReference type="Proteomes" id="UP000827976"/>
    </source>
</evidence>
<name>A0ACB7TWM9_DIOAL</name>
<reference evidence="2" key="1">
    <citation type="journal article" date="2022" name="Nat. Commun.">
        <title>Chromosome evolution and the genetic basis of agronomically important traits in greater yam.</title>
        <authorList>
            <person name="Bredeson J.V."/>
            <person name="Lyons J.B."/>
            <person name="Oniyinde I.O."/>
            <person name="Okereke N.R."/>
            <person name="Kolade O."/>
            <person name="Nnabue I."/>
            <person name="Nwadili C.O."/>
            <person name="Hribova E."/>
            <person name="Parker M."/>
            <person name="Nwogha J."/>
            <person name="Shu S."/>
            <person name="Carlson J."/>
            <person name="Kariba R."/>
            <person name="Muthemba S."/>
            <person name="Knop K."/>
            <person name="Barton G.J."/>
            <person name="Sherwood A.V."/>
            <person name="Lopez-Montes A."/>
            <person name="Asiedu R."/>
            <person name="Jamnadass R."/>
            <person name="Muchugi A."/>
            <person name="Goodstein D."/>
            <person name="Egesi C.N."/>
            <person name="Featherston J."/>
            <person name="Asfaw A."/>
            <person name="Simpson G.G."/>
            <person name="Dolezel J."/>
            <person name="Hendre P.S."/>
            <person name="Van Deynze A."/>
            <person name="Kumar P.L."/>
            <person name="Obidiegwu J.E."/>
            <person name="Bhattacharjee R."/>
            <person name="Rokhsar D.S."/>
        </authorList>
    </citation>
    <scope>NUCLEOTIDE SEQUENCE [LARGE SCALE GENOMIC DNA]</scope>
    <source>
        <strain evidence="2">cv. TDa95/00328</strain>
    </source>
</reference>
<dbReference type="Proteomes" id="UP000827976">
    <property type="component" value="Chromosome 19"/>
</dbReference>